<evidence type="ECO:0000256" key="1">
    <source>
        <dbReference type="ARBA" id="ARBA00003257"/>
    </source>
</evidence>
<evidence type="ECO:0000256" key="6">
    <source>
        <dbReference type="ARBA" id="ARBA00022448"/>
    </source>
</evidence>
<comment type="similarity">
    <text evidence="3 17">Belongs to the complex I subunit 4 family.</text>
</comment>
<dbReference type="InterPro" id="IPR003918">
    <property type="entry name" value="NADH_UbQ_OxRdtase"/>
</dbReference>
<protein>
    <recommendedName>
        <fullName evidence="5 17">NADH-ubiquinone oxidoreductase chain 4</fullName>
        <ecNumber evidence="4 17">7.1.1.2</ecNumber>
    </recommendedName>
</protein>
<evidence type="ECO:0000256" key="12">
    <source>
        <dbReference type="ARBA" id="ARBA00023027"/>
    </source>
</evidence>
<dbReference type="Pfam" id="PF00361">
    <property type="entry name" value="Proton_antipo_M"/>
    <property type="match status" value="1"/>
</dbReference>
<feature type="transmembrane region" description="Helical" evidence="17">
    <location>
        <begin position="52"/>
        <end position="71"/>
    </location>
</feature>
<comment type="function">
    <text evidence="17">Core subunit of the mitochondrial membrane respiratory chain NADH dehydrogenase (Complex I) which catalyzes electron transfer from NADH through the respiratory chain, using ubiquinone as an electron acceptor. Essential for the catalytic activity and assembly of complex I.</text>
</comment>
<keyword evidence="14 17" id="KW-0496">Mitochondrion</keyword>
<keyword evidence="13 17" id="KW-0830">Ubiquinone</keyword>
<dbReference type="PANTHER" id="PTHR43507:SF20">
    <property type="entry name" value="NADH-UBIQUINONE OXIDOREDUCTASE CHAIN 4"/>
    <property type="match status" value="1"/>
</dbReference>
<gene>
    <name evidence="19" type="primary">nad4</name>
</gene>
<keyword evidence="15 17" id="KW-0472">Membrane</keyword>
<feature type="domain" description="NADH:quinone oxidoreductase/Mrp antiporter transmembrane" evidence="18">
    <location>
        <begin position="103"/>
        <end position="387"/>
    </location>
</feature>
<evidence type="ECO:0000313" key="19">
    <source>
        <dbReference type="EMBL" id="CCI69567.1"/>
    </source>
</evidence>
<dbReference type="GO" id="GO:0015990">
    <property type="term" value="P:electron transport coupled proton transport"/>
    <property type="evidence" value="ECO:0007669"/>
    <property type="project" value="TreeGrafter"/>
</dbReference>
<evidence type="ECO:0000256" key="15">
    <source>
        <dbReference type="ARBA" id="ARBA00023136"/>
    </source>
</evidence>
<dbReference type="GO" id="GO:0042773">
    <property type="term" value="P:ATP synthesis coupled electron transport"/>
    <property type="evidence" value="ECO:0007669"/>
    <property type="project" value="InterPro"/>
</dbReference>
<dbReference type="PANTHER" id="PTHR43507">
    <property type="entry name" value="NADH-UBIQUINONE OXIDOREDUCTASE CHAIN 4"/>
    <property type="match status" value="1"/>
</dbReference>
<evidence type="ECO:0000256" key="17">
    <source>
        <dbReference type="RuleBase" id="RU003297"/>
    </source>
</evidence>
<dbReference type="GO" id="GO:0008137">
    <property type="term" value="F:NADH dehydrogenase (ubiquinone) activity"/>
    <property type="evidence" value="ECO:0007669"/>
    <property type="project" value="UniProtKB-UniRule"/>
</dbReference>
<dbReference type="GO" id="GO:0048039">
    <property type="term" value="F:ubiquinone binding"/>
    <property type="evidence" value="ECO:0007669"/>
    <property type="project" value="TreeGrafter"/>
</dbReference>
<keyword evidence="9" id="KW-1278">Translocase</keyword>
<evidence type="ECO:0000256" key="10">
    <source>
        <dbReference type="ARBA" id="ARBA00022982"/>
    </source>
</evidence>
<feature type="transmembrane region" description="Helical" evidence="17">
    <location>
        <begin position="83"/>
        <end position="101"/>
    </location>
</feature>
<sequence>MLMMLALFLSSTVMIYKIIELLLVLALAMFFFILMSWDMVHTSVSSCLNIDYFSYNLLLLSVWIILLSVMVGLSEVFWKNINYFYLLNTILLVFLCLSFCLKDYLLFYIFFESSLIPIMLIILGWGYQPERMMAGIYMLFYTLFASLPLLGLIFYFINKIGSGAMNMYISLSINSKWAEVVLILAFLVKLPMYLLHIWLPKAHVEAPVSGSMILAGILLKLGGYGVIRFLPILTKLSQFSLKYFFVGVSLMGGVMVGLLCLRQMDMKMLIAYSSVCHMASCIGALLIMGELGFKGALFMMIAHGLCSSGLFYLVDIVYKRTGTRSLFINKGLLNLMPNMSFWWFMLLAANLAAPPSLNLFSEICMLVSLVSWTKFNMIVLSVLIFLTGAYNIYLYSLSQHNNYLLSTNIIMNCSFLNYYVLLNHLLPLNIIIMSVMCFYCFYSL</sequence>
<keyword evidence="6 17" id="KW-0813">Transport</keyword>
<keyword evidence="8 17" id="KW-0812">Transmembrane</keyword>
<evidence type="ECO:0000256" key="7">
    <source>
        <dbReference type="ARBA" id="ARBA00022660"/>
    </source>
</evidence>
<keyword evidence="11 17" id="KW-1133">Transmembrane helix</keyword>
<feature type="transmembrane region" description="Helical" evidence="17">
    <location>
        <begin position="243"/>
        <end position="261"/>
    </location>
</feature>
<dbReference type="InterPro" id="IPR001750">
    <property type="entry name" value="ND/Mrp_TM"/>
</dbReference>
<feature type="transmembrane region" description="Helical" evidence="17">
    <location>
        <begin position="377"/>
        <end position="395"/>
    </location>
</feature>
<organism evidence="19">
    <name type="scientific">Metacrangonyx remyi</name>
    <dbReference type="NCBI Taxonomy" id="931576"/>
    <lineage>
        <taxon>Eukaryota</taxon>
        <taxon>Metazoa</taxon>
        <taxon>Ecdysozoa</taxon>
        <taxon>Arthropoda</taxon>
        <taxon>Crustacea</taxon>
        <taxon>Multicrustacea</taxon>
        <taxon>Malacostraca</taxon>
        <taxon>Eumalacostraca</taxon>
        <taxon>Peracarida</taxon>
        <taxon>Amphipoda</taxon>
        <taxon>Senticaudata</taxon>
        <taxon>Hadziida</taxon>
        <taxon>Hadzioidea</taxon>
        <taxon>Metacrangonyctidae</taxon>
        <taxon>Metacrangonyx</taxon>
    </lineage>
</organism>
<evidence type="ECO:0000256" key="11">
    <source>
        <dbReference type="ARBA" id="ARBA00022989"/>
    </source>
</evidence>
<evidence type="ECO:0000256" key="4">
    <source>
        <dbReference type="ARBA" id="ARBA00012944"/>
    </source>
</evidence>
<evidence type="ECO:0000256" key="16">
    <source>
        <dbReference type="ARBA" id="ARBA00049551"/>
    </source>
</evidence>
<keyword evidence="7 17" id="KW-0679">Respiratory chain</keyword>
<evidence type="ECO:0000256" key="14">
    <source>
        <dbReference type="ARBA" id="ARBA00023128"/>
    </source>
</evidence>
<feature type="transmembrane region" description="Helical" evidence="17">
    <location>
        <begin position="426"/>
        <end position="442"/>
    </location>
</feature>
<comment type="function">
    <text evidence="1">Core subunit of the mitochondrial membrane respiratory chain NADH dehydrogenase (Complex I) that is believed to belong to the minimal assembly required for catalysis. Complex I functions in the transfer of electrons from NADH to the respiratory chain. The immediate electron acceptor for the enzyme is believed to be ubiquinone.</text>
</comment>
<evidence type="ECO:0000256" key="2">
    <source>
        <dbReference type="ARBA" id="ARBA00004225"/>
    </source>
</evidence>
<evidence type="ECO:0000259" key="18">
    <source>
        <dbReference type="Pfam" id="PF00361"/>
    </source>
</evidence>
<feature type="transmembrane region" description="Helical" evidence="17">
    <location>
        <begin position="268"/>
        <end position="289"/>
    </location>
</feature>
<dbReference type="EMBL" id="HE860512">
    <property type="protein sequence ID" value="CCI69567.1"/>
    <property type="molecule type" value="Genomic_DNA"/>
</dbReference>
<dbReference type="AlphaFoldDB" id="K7ZWM5"/>
<evidence type="ECO:0000256" key="8">
    <source>
        <dbReference type="ARBA" id="ARBA00022692"/>
    </source>
</evidence>
<keyword evidence="10 17" id="KW-0249">Electron transport</keyword>
<feature type="transmembrane region" description="Helical" evidence="17">
    <location>
        <begin position="107"/>
        <end position="127"/>
    </location>
</feature>
<comment type="catalytic activity">
    <reaction evidence="16 17">
        <text>a ubiquinone + NADH + 5 H(+)(in) = a ubiquinol + NAD(+) + 4 H(+)(out)</text>
        <dbReference type="Rhea" id="RHEA:29091"/>
        <dbReference type="Rhea" id="RHEA-COMP:9565"/>
        <dbReference type="Rhea" id="RHEA-COMP:9566"/>
        <dbReference type="ChEBI" id="CHEBI:15378"/>
        <dbReference type="ChEBI" id="CHEBI:16389"/>
        <dbReference type="ChEBI" id="CHEBI:17976"/>
        <dbReference type="ChEBI" id="CHEBI:57540"/>
        <dbReference type="ChEBI" id="CHEBI:57945"/>
        <dbReference type="EC" id="7.1.1.2"/>
    </reaction>
</comment>
<name>K7ZWM5_9CRUS</name>
<dbReference type="EC" id="7.1.1.2" evidence="4 17"/>
<geneLocation type="mitochondrion" evidence="19"/>
<feature type="transmembrane region" description="Helical" evidence="17">
    <location>
        <begin position="177"/>
        <end position="199"/>
    </location>
</feature>
<feature type="transmembrane region" description="Helical" evidence="17">
    <location>
        <begin position="295"/>
        <end position="318"/>
    </location>
</feature>
<reference evidence="19" key="1">
    <citation type="journal article" date="2012" name="Curr. Biol.">
        <title>Mitogenomic phylogenetic analysis supports continental-scale vicariance in subterranean thalassoid crustaceans.</title>
        <authorList>
            <person name="Bauza-Ribot M.M."/>
            <person name="Juan C."/>
            <person name="Nardi F."/>
            <person name="Oromi P."/>
            <person name="Pons J."/>
            <person name="Jaume D."/>
        </authorList>
    </citation>
    <scope>NUCLEOTIDE SEQUENCE</scope>
</reference>
<reference evidence="19" key="2">
    <citation type="submission" date="2012-06" db="EMBL/GenBank/DDBJ databases">
        <authorList>
            <person name="Fan L."/>
        </authorList>
    </citation>
    <scope>NUCLEOTIDE SEQUENCE</scope>
</reference>
<feature type="transmembrane region" description="Helical" evidence="17">
    <location>
        <begin position="211"/>
        <end position="231"/>
    </location>
</feature>
<comment type="subcellular location">
    <subcellularLocation>
        <location evidence="2 17">Mitochondrion membrane</location>
        <topology evidence="2 17">Multi-pass membrane protein</topology>
    </subcellularLocation>
</comment>
<feature type="transmembrane region" description="Helical" evidence="17">
    <location>
        <begin position="134"/>
        <end position="157"/>
    </location>
</feature>
<evidence type="ECO:0000256" key="5">
    <source>
        <dbReference type="ARBA" id="ARBA00021006"/>
    </source>
</evidence>
<dbReference type="GO" id="GO:0003954">
    <property type="term" value="F:NADH dehydrogenase activity"/>
    <property type="evidence" value="ECO:0007669"/>
    <property type="project" value="TreeGrafter"/>
</dbReference>
<keyword evidence="12 17" id="KW-0520">NAD</keyword>
<evidence type="ECO:0000256" key="3">
    <source>
        <dbReference type="ARBA" id="ARBA00009025"/>
    </source>
</evidence>
<feature type="transmembrane region" description="Helical" evidence="17">
    <location>
        <begin position="339"/>
        <end position="357"/>
    </location>
</feature>
<proteinExistence type="inferred from homology"/>
<evidence type="ECO:0000256" key="13">
    <source>
        <dbReference type="ARBA" id="ARBA00023075"/>
    </source>
</evidence>
<dbReference type="GO" id="GO:0031966">
    <property type="term" value="C:mitochondrial membrane"/>
    <property type="evidence" value="ECO:0007669"/>
    <property type="project" value="UniProtKB-SubCell"/>
</dbReference>
<dbReference type="PRINTS" id="PR01437">
    <property type="entry name" value="NUOXDRDTASE4"/>
</dbReference>
<accession>K7ZWM5</accession>
<evidence type="ECO:0000256" key="9">
    <source>
        <dbReference type="ARBA" id="ARBA00022967"/>
    </source>
</evidence>